<gene>
    <name evidence="9" type="ORF">SAMN05421753_1192</name>
</gene>
<feature type="transmembrane region" description="Helical" evidence="8">
    <location>
        <begin position="387"/>
        <end position="409"/>
    </location>
</feature>
<keyword evidence="3" id="KW-0813">Transport</keyword>
<feature type="transmembrane region" description="Helical" evidence="8">
    <location>
        <begin position="475"/>
        <end position="498"/>
    </location>
</feature>
<dbReference type="OrthoDB" id="219750at2"/>
<evidence type="ECO:0000256" key="4">
    <source>
        <dbReference type="ARBA" id="ARBA00022475"/>
    </source>
</evidence>
<evidence type="ECO:0000313" key="10">
    <source>
        <dbReference type="Proteomes" id="UP000199518"/>
    </source>
</evidence>
<dbReference type="STRING" id="1576369.SAMN05421753_1192"/>
<keyword evidence="10" id="KW-1185">Reference proteome</keyword>
<evidence type="ECO:0000256" key="6">
    <source>
        <dbReference type="ARBA" id="ARBA00022989"/>
    </source>
</evidence>
<evidence type="ECO:0000256" key="2">
    <source>
        <dbReference type="ARBA" id="ARBA00010942"/>
    </source>
</evidence>
<evidence type="ECO:0000313" key="9">
    <source>
        <dbReference type="EMBL" id="SFJ35998.1"/>
    </source>
</evidence>
<dbReference type="Gene3D" id="3.30.70.1320">
    <property type="entry name" value="Multidrug efflux transporter AcrB pore domain like"/>
    <property type="match status" value="1"/>
</dbReference>
<dbReference type="PRINTS" id="PR00702">
    <property type="entry name" value="ACRIFLAVINRP"/>
</dbReference>
<organism evidence="9 10">
    <name type="scientific">Planctomicrobium piriforme</name>
    <dbReference type="NCBI Taxonomy" id="1576369"/>
    <lineage>
        <taxon>Bacteria</taxon>
        <taxon>Pseudomonadati</taxon>
        <taxon>Planctomycetota</taxon>
        <taxon>Planctomycetia</taxon>
        <taxon>Planctomycetales</taxon>
        <taxon>Planctomycetaceae</taxon>
        <taxon>Planctomicrobium</taxon>
    </lineage>
</organism>
<name>A0A1I3QPJ4_9PLAN</name>
<dbReference type="PANTHER" id="PTHR32063:SF24">
    <property type="entry name" value="CATION EFFLUX SYSTEM (ACRB_ACRD_ACRF FAMILY)"/>
    <property type="match status" value="1"/>
</dbReference>
<feature type="transmembrane region" description="Helical" evidence="8">
    <location>
        <begin position="443"/>
        <end position="463"/>
    </location>
</feature>
<keyword evidence="4" id="KW-1003">Cell membrane</keyword>
<evidence type="ECO:0000256" key="8">
    <source>
        <dbReference type="SAM" id="Phobius"/>
    </source>
</evidence>
<dbReference type="InterPro" id="IPR027463">
    <property type="entry name" value="AcrB_DN_DC_subdom"/>
</dbReference>
<dbReference type="RefSeq" id="WP_092055067.1">
    <property type="nucleotide sequence ID" value="NZ_FOQD01000019.1"/>
</dbReference>
<comment type="similarity">
    <text evidence="2">Belongs to the resistance-nodulation-cell division (RND) (TC 2.A.6) family.</text>
</comment>
<comment type="subcellular location">
    <subcellularLocation>
        <location evidence="1">Cell membrane</location>
        <topology evidence="1">Multi-pass membrane protein</topology>
    </subcellularLocation>
</comment>
<feature type="transmembrane region" description="Helical" evidence="8">
    <location>
        <begin position="892"/>
        <end position="910"/>
    </location>
</feature>
<dbReference type="Pfam" id="PF00873">
    <property type="entry name" value="ACR_tran"/>
    <property type="match status" value="1"/>
</dbReference>
<feature type="transmembrane region" description="Helical" evidence="8">
    <location>
        <begin position="916"/>
        <end position="942"/>
    </location>
</feature>
<dbReference type="SUPFAM" id="SSF82866">
    <property type="entry name" value="Multidrug efflux transporter AcrB transmembrane domain"/>
    <property type="match status" value="2"/>
</dbReference>
<proteinExistence type="inferred from homology"/>
<evidence type="ECO:0000256" key="7">
    <source>
        <dbReference type="ARBA" id="ARBA00023136"/>
    </source>
</evidence>
<feature type="transmembrane region" description="Helical" evidence="8">
    <location>
        <begin position="341"/>
        <end position="357"/>
    </location>
</feature>
<dbReference type="InterPro" id="IPR001036">
    <property type="entry name" value="Acrflvin-R"/>
</dbReference>
<feature type="transmembrane region" description="Helical" evidence="8">
    <location>
        <begin position="963"/>
        <end position="983"/>
    </location>
</feature>
<dbReference type="Proteomes" id="UP000199518">
    <property type="component" value="Unassembled WGS sequence"/>
</dbReference>
<feature type="transmembrane region" description="Helical" evidence="8">
    <location>
        <begin position="529"/>
        <end position="549"/>
    </location>
</feature>
<evidence type="ECO:0000256" key="5">
    <source>
        <dbReference type="ARBA" id="ARBA00022692"/>
    </source>
</evidence>
<accession>A0A1I3QPJ4</accession>
<evidence type="ECO:0000256" key="3">
    <source>
        <dbReference type="ARBA" id="ARBA00022448"/>
    </source>
</evidence>
<dbReference type="SUPFAM" id="SSF82693">
    <property type="entry name" value="Multidrug efflux transporter AcrB pore domain, PN1, PN2, PC1 and PC2 subdomains"/>
    <property type="match status" value="3"/>
</dbReference>
<keyword evidence="7 8" id="KW-0472">Membrane</keyword>
<dbReference type="GO" id="GO:0005886">
    <property type="term" value="C:plasma membrane"/>
    <property type="evidence" value="ECO:0007669"/>
    <property type="project" value="UniProtKB-SubCell"/>
</dbReference>
<keyword evidence="5 8" id="KW-0812">Transmembrane</keyword>
<protein>
    <submittedName>
        <fullName evidence="9">Cobalt-zinc-cadmium resistance protein CzcA</fullName>
    </submittedName>
</protein>
<dbReference type="NCBIfam" id="TIGR00914">
    <property type="entry name" value="2A0601"/>
    <property type="match status" value="1"/>
</dbReference>
<evidence type="ECO:0000256" key="1">
    <source>
        <dbReference type="ARBA" id="ARBA00004651"/>
    </source>
</evidence>
<dbReference type="Gene3D" id="1.20.1640.10">
    <property type="entry name" value="Multidrug efflux transporter AcrB transmembrane domain"/>
    <property type="match status" value="2"/>
</dbReference>
<dbReference type="InterPro" id="IPR004763">
    <property type="entry name" value="CusA-like"/>
</dbReference>
<dbReference type="Gene3D" id="3.30.70.1440">
    <property type="entry name" value="Multidrug efflux transporter AcrB pore domain"/>
    <property type="match status" value="1"/>
</dbReference>
<dbReference type="AlphaFoldDB" id="A0A1I3QPJ4"/>
<dbReference type="EMBL" id="FOQD01000019">
    <property type="protein sequence ID" value="SFJ35998.1"/>
    <property type="molecule type" value="Genomic_DNA"/>
</dbReference>
<dbReference type="PANTHER" id="PTHR32063">
    <property type="match status" value="1"/>
</dbReference>
<dbReference type="GO" id="GO:0042910">
    <property type="term" value="F:xenobiotic transmembrane transporter activity"/>
    <property type="evidence" value="ECO:0007669"/>
    <property type="project" value="TreeGrafter"/>
</dbReference>
<sequence length="1038" mass="112420">MLIQIISWSLRNRAAVLLLTALVAVAGFISLQHLDIDAFPDTTPVQVQVNTDVPGLVATEVERLVTFPIELVMGGLPGLVEVRSISQFGLSQVTVTFDDGTDIYLVRQLIAQRLSNIEMPVGVPKPELGPIATGLGEVFHYVLLPDGSPESADMSTIRTVHDWDIRPEMRTVAGTAEINTWGGLKKQYQVLIDPDLLFKYDLTFQQVVSALESNNLNVGGGYIDRKGDMLLVHGIARVMNATQIGDIQIATYNGVPVCVRDISQIVIGHELRRGLVTADGKGEVLLGLGFMRIGENSHAVTQELSQRFEQLRQTLPPGIKSDVFYDRTDLVDSVIATVRNNLFDGALLVITILYCFLGNVRAGLVAAAGIPLCMLFAFIGMKQLGIAGTLLSLGAIDFGIVVDSSVVVIESIVRRLAHQKIPATGISRLNIIRDAVIEVRKPAVFGQLIIMIVYIPILTLQGVEGKMFRPMALTVILVLLGSLILSLTLTPVLASLALPKIISEDDVLLVRMLKAAYGPLLRMTLRMKAVVCLLATGVLAVAGMIAVSLGTEFIPQLAEGSIVIGIRYPPGTSYLESARNNTLIEQALLREFPDEIEHCWSRVGEPDINTDAGTPETTDTFVTLKPREVWKRAKTQVELVGVMEKALQDFRGRTVWFTQPIEMRLNEMLTGVRADLALKLFGNDLDELISSANSIADVLRKLPGCVDLAVDDVAGQPILQIQLDRDQIARYGLSAESVMDVVEAVSGKSVGQVIEGQLRFPLAIMLPDEYRQSPRGLATLMLATPSGNHIPLTRVADIREVRGAKYITRESSKRRITIQCNVRGRDIGGFVADAQGAVGQQVKLPNGYRLEWGGQFENMQRAQKRLMIVVPLALAMIIGLLWITFRNVADTVVVAASVPFACVGGIVALWTRDMSLSISAAVGFITLSGVSVLSSMVVVSAVRRLMENGESTENAVLTASVECLRTVVMTSLVASVGFLPMASSMGMGAEVQRPLATVVIGGVVTSMLMTLFILPVLCVVFQSGRRPEAAGTENIEAV</sequence>
<dbReference type="SUPFAM" id="SSF82714">
    <property type="entry name" value="Multidrug efflux transporter AcrB TolC docking domain, DN and DC subdomains"/>
    <property type="match status" value="2"/>
</dbReference>
<dbReference type="GO" id="GO:0008324">
    <property type="term" value="F:monoatomic cation transmembrane transporter activity"/>
    <property type="evidence" value="ECO:0007669"/>
    <property type="project" value="InterPro"/>
</dbReference>
<dbReference type="Gene3D" id="3.30.70.1430">
    <property type="entry name" value="Multidrug efflux transporter AcrB pore domain"/>
    <property type="match status" value="2"/>
</dbReference>
<dbReference type="Gene3D" id="3.30.2090.10">
    <property type="entry name" value="Multidrug efflux transporter AcrB TolC docking domain, DN and DC subdomains"/>
    <property type="match status" value="2"/>
</dbReference>
<keyword evidence="6 8" id="KW-1133">Transmembrane helix</keyword>
<feature type="transmembrane region" description="Helical" evidence="8">
    <location>
        <begin position="995"/>
        <end position="1021"/>
    </location>
</feature>
<feature type="transmembrane region" description="Helical" evidence="8">
    <location>
        <begin position="364"/>
        <end position="381"/>
    </location>
</feature>
<reference evidence="10" key="1">
    <citation type="submission" date="2016-10" db="EMBL/GenBank/DDBJ databases">
        <authorList>
            <person name="Varghese N."/>
            <person name="Submissions S."/>
        </authorList>
    </citation>
    <scope>NUCLEOTIDE SEQUENCE [LARGE SCALE GENOMIC DNA]</scope>
    <source>
        <strain evidence="10">DSM 26348</strain>
    </source>
</reference>
<feature type="transmembrane region" description="Helical" evidence="8">
    <location>
        <begin position="866"/>
        <end position="885"/>
    </location>
</feature>